<organism evidence="1 2">
    <name type="scientific">Chamaesiphon polymorphus CCALA 037</name>
    <dbReference type="NCBI Taxonomy" id="2107692"/>
    <lineage>
        <taxon>Bacteria</taxon>
        <taxon>Bacillati</taxon>
        <taxon>Cyanobacteriota</taxon>
        <taxon>Cyanophyceae</taxon>
        <taxon>Gomontiellales</taxon>
        <taxon>Chamaesiphonaceae</taxon>
        <taxon>Chamaesiphon</taxon>
    </lineage>
</organism>
<dbReference type="SUPFAM" id="SSF48452">
    <property type="entry name" value="TPR-like"/>
    <property type="match status" value="1"/>
</dbReference>
<evidence type="ECO:0000313" key="2">
    <source>
        <dbReference type="Proteomes" id="UP000238937"/>
    </source>
</evidence>
<comment type="caution">
    <text evidence="1">The sequence shown here is derived from an EMBL/GenBank/DDBJ whole genome shotgun (WGS) entry which is preliminary data.</text>
</comment>
<accession>A0A2T1GKM2</accession>
<evidence type="ECO:0000313" key="1">
    <source>
        <dbReference type="EMBL" id="PSB58387.1"/>
    </source>
</evidence>
<dbReference type="InterPro" id="IPR011990">
    <property type="entry name" value="TPR-like_helical_dom_sf"/>
</dbReference>
<dbReference type="EMBL" id="PVWO01000037">
    <property type="protein sequence ID" value="PSB58387.1"/>
    <property type="molecule type" value="Genomic_DNA"/>
</dbReference>
<name>A0A2T1GKM2_9CYAN</name>
<sequence length="497" mass="56247">MEYQIDSSLGAVDQVGLRFKCENESQAENIFRLLRMENLKVSRLMPSKQQNYTHFIYVTGTEADVQTKIAKVAAAGEASTMNSIAVRSADKIKTHQTFKDWQTKFSRAVKQLNNESFRPIAATQEVNSGDLDRTLEQASEIEERLLGQINSDNSNALRALITLYTQADRQEQVIELWKSERSRILALPVSGRLVEQLVTAHIQYSHQTNTAQALCSAQQIAQEFLPELERLRQANGVRQLLHQALKPQELPPTIVGATLNEQLVKLLEIEPGERIDRLESLHNEYPKASNVLMALAESYTAIGKTDRALKIYQSIPAQTEEIVFRQMSLLIDRGQFQDVLSQLPKSIDELSPILSGLRGIALDALGEKAQARQFLEKAWNDDRHSLKVLLALARIWTISGDIIQAGMAYQILQESGDRLFRLEDYILMARVASFGGFGDLSNKQKREYYKKCNVGSISYLLSFEALIKTARQRVRLLFSVQDIEVLVSAYIDWMDRS</sequence>
<dbReference type="Proteomes" id="UP000238937">
    <property type="component" value="Unassembled WGS sequence"/>
</dbReference>
<dbReference type="AlphaFoldDB" id="A0A2T1GKM2"/>
<protein>
    <recommendedName>
        <fullName evidence="3">Tetratricopeptide repeat protein</fullName>
    </recommendedName>
</protein>
<reference evidence="1 2" key="1">
    <citation type="submission" date="2018-03" db="EMBL/GenBank/DDBJ databases">
        <title>The ancient ancestry and fast evolution of plastids.</title>
        <authorList>
            <person name="Moore K.R."/>
            <person name="Magnabosco C."/>
            <person name="Momper L."/>
            <person name="Gold D.A."/>
            <person name="Bosak T."/>
            <person name="Fournier G.P."/>
        </authorList>
    </citation>
    <scope>NUCLEOTIDE SEQUENCE [LARGE SCALE GENOMIC DNA]</scope>
    <source>
        <strain evidence="1 2">CCALA 037</strain>
    </source>
</reference>
<keyword evidence="2" id="KW-1185">Reference proteome</keyword>
<proteinExistence type="predicted"/>
<dbReference type="Gene3D" id="1.25.40.10">
    <property type="entry name" value="Tetratricopeptide repeat domain"/>
    <property type="match status" value="1"/>
</dbReference>
<dbReference type="RefSeq" id="WP_106300890.1">
    <property type="nucleotide sequence ID" value="NZ_PVWO01000037.1"/>
</dbReference>
<evidence type="ECO:0008006" key="3">
    <source>
        <dbReference type="Google" id="ProtNLM"/>
    </source>
</evidence>
<gene>
    <name evidence="1" type="ORF">C7B77_04935</name>
</gene>
<dbReference type="OrthoDB" id="571715at2"/>